<sequence>MKQCWSNSCCQKSAIFFTPVVKETNMQLNFGILPLEFYFPSVATTLMQSLVEFLPETAFKFKALKKVAQLAVINSLEKAFWNWVENYPDEFTKLYQIPQTDMAECAEKLFDLVDSFAESTKRKAAVWPLQIILLILCPEIIQDISKDVVDENNMNKVRRAKLFPFCPVKQYILFKVCISLGSSFFKQTISGNHLNYNLFRLCLLALAETYSYIILFGGGKIIPRNDQKFKIIP</sequence>
<dbReference type="Ensembl" id="ENSPSMT00000025996.1">
    <property type="protein sequence ID" value="ENSPSMP00000022399.1"/>
    <property type="gene ID" value="ENSPSMG00000015760.1"/>
</dbReference>
<proteinExistence type="predicted"/>
<reference evidence="1" key="1">
    <citation type="submission" date="2025-08" db="UniProtKB">
        <authorList>
            <consortium name="Ensembl"/>
        </authorList>
    </citation>
    <scope>IDENTIFICATION</scope>
</reference>
<gene>
    <name evidence="1" type="primary">NF1</name>
</gene>
<organism evidence="1 2">
    <name type="scientific">Prolemur simus</name>
    <name type="common">Greater bamboo lemur</name>
    <name type="synonym">Hapalemur simus</name>
    <dbReference type="NCBI Taxonomy" id="1328070"/>
    <lineage>
        <taxon>Eukaryota</taxon>
        <taxon>Metazoa</taxon>
        <taxon>Chordata</taxon>
        <taxon>Craniata</taxon>
        <taxon>Vertebrata</taxon>
        <taxon>Euteleostomi</taxon>
        <taxon>Mammalia</taxon>
        <taxon>Eutheria</taxon>
        <taxon>Euarchontoglires</taxon>
        <taxon>Primates</taxon>
        <taxon>Strepsirrhini</taxon>
        <taxon>Lemuriformes</taxon>
        <taxon>Lemuridae</taxon>
        <taxon>Prolemur</taxon>
    </lineage>
</organism>
<dbReference type="Proteomes" id="UP000694414">
    <property type="component" value="Unplaced"/>
</dbReference>
<evidence type="ECO:0000313" key="1">
    <source>
        <dbReference type="Ensembl" id="ENSPSMP00000022399.1"/>
    </source>
</evidence>
<reference evidence="1" key="2">
    <citation type="submission" date="2025-09" db="UniProtKB">
        <authorList>
            <consortium name="Ensembl"/>
        </authorList>
    </citation>
    <scope>IDENTIFICATION</scope>
</reference>
<dbReference type="AlphaFoldDB" id="A0A8C8ZRY7"/>
<dbReference type="GeneTree" id="ENSGT00550000074797"/>
<evidence type="ECO:0000313" key="2">
    <source>
        <dbReference type="Proteomes" id="UP000694414"/>
    </source>
</evidence>
<accession>A0A8C8ZRY7</accession>
<protein>
    <submittedName>
        <fullName evidence="1">Neurofibromin 1</fullName>
    </submittedName>
</protein>
<name>A0A8C8ZRY7_PROSS</name>
<keyword evidence="2" id="KW-1185">Reference proteome</keyword>